<feature type="transmembrane region" description="Helical" evidence="1">
    <location>
        <begin position="48"/>
        <end position="68"/>
    </location>
</feature>
<dbReference type="EMBL" id="CP030239">
    <property type="protein sequence ID" value="AWX93781.1"/>
    <property type="molecule type" value="Genomic_DNA"/>
</dbReference>
<reference evidence="2 3" key="1">
    <citation type="submission" date="2018-06" db="EMBL/GenBank/DDBJ databases">
        <title>Complete genome sequence of Paracoccus mutanolyticus strain RSP-02 isolated from cellulosic waste.</title>
        <authorList>
            <person name="Amrutha R.N."/>
            <person name="Shrivastav A."/>
            <person name="Buddana S.K."/>
            <person name="Deshpande U."/>
            <person name="Prakasham R.S."/>
        </authorList>
    </citation>
    <scope>NUCLEOTIDE SEQUENCE [LARGE SCALE GENOMIC DNA]</scope>
    <source>
        <strain evidence="2 3">RSP-02</strain>
    </source>
</reference>
<dbReference type="Proteomes" id="UP000249922">
    <property type="component" value="Chromosome"/>
</dbReference>
<keyword evidence="1" id="KW-1133">Transmembrane helix</keyword>
<organism evidence="2 3">
    <name type="scientific">Paracoccus mutanolyticus</name>
    <dbReference type="NCBI Taxonomy" id="1499308"/>
    <lineage>
        <taxon>Bacteria</taxon>
        <taxon>Pseudomonadati</taxon>
        <taxon>Pseudomonadota</taxon>
        <taxon>Alphaproteobacteria</taxon>
        <taxon>Rhodobacterales</taxon>
        <taxon>Paracoccaceae</taxon>
        <taxon>Paracoccus</taxon>
    </lineage>
</organism>
<keyword evidence="1" id="KW-0812">Transmembrane</keyword>
<feature type="transmembrane region" description="Helical" evidence="1">
    <location>
        <begin position="12"/>
        <end position="36"/>
    </location>
</feature>
<sequence length="70" mass="7249">MARSAGEEQWGGLCLTLFLFVATSVLGMPMAIGLALMRRSELPVVAKVTGLFIVGSILGGVVCSVSLLPL</sequence>
<evidence type="ECO:0000313" key="3">
    <source>
        <dbReference type="Proteomes" id="UP000249922"/>
    </source>
</evidence>
<proteinExistence type="predicted"/>
<name>A0ABM6WT12_9RHOB</name>
<keyword evidence="3" id="KW-1185">Reference proteome</keyword>
<protein>
    <submittedName>
        <fullName evidence="2">Uncharacterized protein</fullName>
    </submittedName>
</protein>
<keyword evidence="1" id="KW-0472">Membrane</keyword>
<evidence type="ECO:0000256" key="1">
    <source>
        <dbReference type="SAM" id="Phobius"/>
    </source>
</evidence>
<accession>A0ABM6WT12</accession>
<gene>
    <name evidence="2" type="ORF">DPM13_14070</name>
</gene>
<evidence type="ECO:0000313" key="2">
    <source>
        <dbReference type="EMBL" id="AWX93781.1"/>
    </source>
</evidence>